<organism evidence="2 3">
    <name type="scientific">Sutterella parvirubra YIT 11816</name>
    <dbReference type="NCBI Taxonomy" id="762967"/>
    <lineage>
        <taxon>Bacteria</taxon>
        <taxon>Pseudomonadati</taxon>
        <taxon>Pseudomonadota</taxon>
        <taxon>Betaproteobacteria</taxon>
        <taxon>Burkholderiales</taxon>
        <taxon>Sutterellaceae</taxon>
        <taxon>Sutterella</taxon>
    </lineage>
</organism>
<feature type="compositionally biased region" description="Basic and acidic residues" evidence="1">
    <location>
        <begin position="1"/>
        <end position="12"/>
    </location>
</feature>
<comment type="caution">
    <text evidence="2">The sequence shown here is derived from an EMBL/GenBank/DDBJ whole genome shotgun (WGS) entry which is preliminary data.</text>
</comment>
<gene>
    <name evidence="2" type="ORF">HMPREF9440_00787</name>
</gene>
<feature type="compositionally biased region" description="Basic and acidic residues" evidence="1">
    <location>
        <begin position="23"/>
        <end position="39"/>
    </location>
</feature>
<accession>H3KDH8</accession>
<dbReference type="AlphaFoldDB" id="H3KDH8"/>
<evidence type="ECO:0000313" key="2">
    <source>
        <dbReference type="EMBL" id="EHY31839.1"/>
    </source>
</evidence>
<keyword evidence="3" id="KW-1185">Reference proteome</keyword>
<feature type="region of interest" description="Disordered" evidence="1">
    <location>
        <begin position="1"/>
        <end position="50"/>
    </location>
</feature>
<reference evidence="2 3" key="1">
    <citation type="submission" date="2011-11" db="EMBL/GenBank/DDBJ databases">
        <authorList>
            <person name="Weinstock G."/>
            <person name="Sodergren E."/>
            <person name="Clifton S."/>
            <person name="Fulton L."/>
            <person name="Fulton B."/>
            <person name="Courtney L."/>
            <person name="Fronick C."/>
            <person name="Harrison M."/>
            <person name="Strong C."/>
            <person name="Farmer C."/>
            <person name="Delahaunty K."/>
            <person name="Markovic C."/>
            <person name="Hall O."/>
            <person name="Minx P."/>
            <person name="Tomlinson C."/>
            <person name="Mitreva M."/>
            <person name="Hou S."/>
            <person name="Chen J."/>
            <person name="Wollam A."/>
            <person name="Pepin K.H."/>
            <person name="Johnson M."/>
            <person name="Bhonagiri V."/>
            <person name="Zhang X."/>
            <person name="Suruliraj S."/>
            <person name="Warren W."/>
            <person name="Chinwalla A."/>
            <person name="Mardis E.R."/>
            <person name="Wilson R.K."/>
        </authorList>
    </citation>
    <scope>NUCLEOTIDE SEQUENCE [LARGE SCALE GENOMIC DNA]</scope>
    <source>
        <strain evidence="2 3">YIT 11816</strain>
    </source>
</reference>
<name>H3KDH8_9BURK</name>
<sequence length="62" mass="6475">MGGRGETADFGRLDPTGAIPDGTGRRADAAVERPKRAHESASAPFEANEAPDEVIRALTALK</sequence>
<protein>
    <submittedName>
        <fullName evidence="2">Uncharacterized protein</fullName>
    </submittedName>
</protein>
<dbReference type="Proteomes" id="UP000004956">
    <property type="component" value="Unassembled WGS sequence"/>
</dbReference>
<proteinExistence type="predicted"/>
<evidence type="ECO:0000256" key="1">
    <source>
        <dbReference type="SAM" id="MobiDB-lite"/>
    </source>
</evidence>
<evidence type="ECO:0000313" key="3">
    <source>
        <dbReference type="Proteomes" id="UP000004956"/>
    </source>
</evidence>
<dbReference type="HOGENOM" id="CLU_2902607_0_0_4"/>
<dbReference type="EMBL" id="AFBQ01000107">
    <property type="protein sequence ID" value="EHY31839.1"/>
    <property type="molecule type" value="Genomic_DNA"/>
</dbReference>